<dbReference type="PROSITE" id="PS51257">
    <property type="entry name" value="PROKAR_LIPOPROTEIN"/>
    <property type="match status" value="1"/>
</dbReference>
<proteinExistence type="predicted"/>
<sequence length="179" mass="21304">MKYLIILISLLFISCIDEPKKKPFKKDVIIQEKVKEVSYNIYNNIKLGITNIKEITDKYGKPNEIIKSKSIFTEKSYPQYFNYNDKGILIEFKPARKNSYVKEIIFLENFSSVLNIGLRIGLNKKECLKIMQLNDFDEKKSFMNKYTFKNEKDKGFTYYLVFDDFDNLKYISSKIKFIK</sequence>
<name>A0ABU1K7P9_9FLAO</name>
<comment type="caution">
    <text evidence="1">The sequence shown here is derived from an EMBL/GenBank/DDBJ whole genome shotgun (WGS) entry which is preliminary data.</text>
</comment>
<evidence type="ECO:0000313" key="2">
    <source>
        <dbReference type="Proteomes" id="UP001257659"/>
    </source>
</evidence>
<dbReference type="Proteomes" id="UP001257659">
    <property type="component" value="Unassembled WGS sequence"/>
</dbReference>
<reference evidence="1 2" key="1">
    <citation type="submission" date="2023-07" db="EMBL/GenBank/DDBJ databases">
        <title>Genomic Encyclopedia of Type Strains, Phase IV (KMG-IV): sequencing the most valuable type-strain genomes for metagenomic binning, comparative biology and taxonomic classification.</title>
        <authorList>
            <person name="Goeker M."/>
        </authorList>
    </citation>
    <scope>NUCLEOTIDE SEQUENCE [LARGE SCALE GENOMIC DNA]</scope>
    <source>
        <strain evidence="1 2">DSM 102814</strain>
    </source>
</reference>
<protein>
    <recommendedName>
        <fullName evidence="3">Lipoprotein</fullName>
    </recommendedName>
</protein>
<organism evidence="1 2">
    <name type="scientific">Mesonia maritima</name>
    <dbReference type="NCBI Taxonomy" id="1793873"/>
    <lineage>
        <taxon>Bacteria</taxon>
        <taxon>Pseudomonadati</taxon>
        <taxon>Bacteroidota</taxon>
        <taxon>Flavobacteriia</taxon>
        <taxon>Flavobacteriales</taxon>
        <taxon>Flavobacteriaceae</taxon>
        <taxon>Mesonia</taxon>
    </lineage>
</organism>
<evidence type="ECO:0000313" key="1">
    <source>
        <dbReference type="EMBL" id="MDR6300497.1"/>
    </source>
</evidence>
<dbReference type="RefSeq" id="WP_309727402.1">
    <property type="nucleotide sequence ID" value="NZ_JAVDQA010000002.1"/>
</dbReference>
<accession>A0ABU1K7P9</accession>
<dbReference type="EMBL" id="JAVDQA010000002">
    <property type="protein sequence ID" value="MDR6300497.1"/>
    <property type="molecule type" value="Genomic_DNA"/>
</dbReference>
<keyword evidence="2" id="KW-1185">Reference proteome</keyword>
<evidence type="ECO:0008006" key="3">
    <source>
        <dbReference type="Google" id="ProtNLM"/>
    </source>
</evidence>
<gene>
    <name evidence="1" type="ORF">GGR31_001128</name>
</gene>